<feature type="transmembrane region" description="Helical" evidence="2">
    <location>
        <begin position="163"/>
        <end position="181"/>
    </location>
</feature>
<name>A0A1H3NC37_9ACTN</name>
<keyword evidence="2" id="KW-0472">Membrane</keyword>
<evidence type="ECO:0000313" key="3">
    <source>
        <dbReference type="EMBL" id="SDY86324.1"/>
    </source>
</evidence>
<evidence type="ECO:0000256" key="2">
    <source>
        <dbReference type="SAM" id="Phobius"/>
    </source>
</evidence>
<feature type="region of interest" description="Disordered" evidence="1">
    <location>
        <begin position="1"/>
        <end position="86"/>
    </location>
</feature>
<keyword evidence="4" id="KW-1185">Reference proteome</keyword>
<protein>
    <submittedName>
        <fullName evidence="3">Uncharacterized protein</fullName>
    </submittedName>
</protein>
<dbReference type="STRING" id="137265.SAMN05421684_1970"/>
<dbReference type="EMBL" id="FNQB01000001">
    <property type="protein sequence ID" value="SDY86324.1"/>
    <property type="molecule type" value="Genomic_DNA"/>
</dbReference>
<keyword evidence="2" id="KW-0812">Transmembrane</keyword>
<evidence type="ECO:0000313" key="4">
    <source>
        <dbReference type="Proteomes" id="UP000199632"/>
    </source>
</evidence>
<dbReference type="RefSeq" id="WP_090789422.1">
    <property type="nucleotide sequence ID" value="NZ_BOND01000027.1"/>
</dbReference>
<gene>
    <name evidence="3" type="ORF">SAMN05421684_1970</name>
</gene>
<reference evidence="4" key="1">
    <citation type="submission" date="2016-10" db="EMBL/GenBank/DDBJ databases">
        <authorList>
            <person name="Varghese N."/>
            <person name="Submissions S."/>
        </authorList>
    </citation>
    <scope>NUCLEOTIDE SEQUENCE [LARGE SCALE GENOMIC DNA]</scope>
    <source>
        <strain evidence="4">DSM 44718</strain>
    </source>
</reference>
<organism evidence="3 4">
    <name type="scientific">Asanoa ishikariensis</name>
    <dbReference type="NCBI Taxonomy" id="137265"/>
    <lineage>
        <taxon>Bacteria</taxon>
        <taxon>Bacillati</taxon>
        <taxon>Actinomycetota</taxon>
        <taxon>Actinomycetes</taxon>
        <taxon>Micromonosporales</taxon>
        <taxon>Micromonosporaceae</taxon>
        <taxon>Asanoa</taxon>
    </lineage>
</organism>
<accession>A0A1H3NC37</accession>
<dbReference type="Proteomes" id="UP000199632">
    <property type="component" value="Unassembled WGS sequence"/>
</dbReference>
<keyword evidence="2" id="KW-1133">Transmembrane helix</keyword>
<dbReference type="AlphaFoldDB" id="A0A1H3NC37"/>
<evidence type="ECO:0000256" key="1">
    <source>
        <dbReference type="SAM" id="MobiDB-lite"/>
    </source>
</evidence>
<proteinExistence type="predicted"/>
<dbReference type="OrthoDB" id="3364225at2"/>
<feature type="compositionally biased region" description="Pro residues" evidence="1">
    <location>
        <begin position="139"/>
        <end position="151"/>
    </location>
</feature>
<feature type="region of interest" description="Disordered" evidence="1">
    <location>
        <begin position="129"/>
        <end position="151"/>
    </location>
</feature>
<feature type="compositionally biased region" description="Basic and acidic residues" evidence="1">
    <location>
        <begin position="1"/>
        <end position="11"/>
    </location>
</feature>
<sequence length="342" mass="37400">MAEQGRERQGDATEPATPVDPVEPKWSGAAPVPPPTPKRKRWLEDESGFPPAPPPPPPAERRDPTLSLPTSYEPDTPVDPWGDVDPLPSYPVELSYPPTRVEPAVPPPPPVSHVPPPLPVPVPAPVEVRKPRKAKRPEPAGPPPGWRPPPGYVAVPVRRRRRWPWFALLSLLCCCGCPAWFGQPIFAQYPANSVTPSIVGGLTLRDDQQSRNTAKRLKDELNKAYWARESTFAGVYVDSDNKRATVYGTTGFHFSPDGDVVDEITRVTGNYKLRDVRTVDATERGESRRCGVGVDNGADVVVCSWADHGSLGTGVFTRLGIDDSNARLSQLRDTIVTRKSDG</sequence>